<dbReference type="SUPFAM" id="SSF52113">
    <property type="entry name" value="BRCT domain"/>
    <property type="match status" value="1"/>
</dbReference>
<evidence type="ECO:0000313" key="3">
    <source>
        <dbReference type="Proteomes" id="UP000887574"/>
    </source>
</evidence>
<evidence type="ECO:0000259" key="2">
    <source>
        <dbReference type="PROSITE" id="PS50172"/>
    </source>
</evidence>
<dbReference type="GO" id="GO:0042276">
    <property type="term" value="P:error-prone translesion synthesis"/>
    <property type="evidence" value="ECO:0007669"/>
    <property type="project" value="TreeGrafter"/>
</dbReference>
<organism evidence="3 4">
    <name type="scientific">Ditylenchus dipsaci</name>
    <dbReference type="NCBI Taxonomy" id="166011"/>
    <lineage>
        <taxon>Eukaryota</taxon>
        <taxon>Metazoa</taxon>
        <taxon>Ecdysozoa</taxon>
        <taxon>Nematoda</taxon>
        <taxon>Chromadorea</taxon>
        <taxon>Rhabditida</taxon>
        <taxon>Tylenchina</taxon>
        <taxon>Tylenchomorpha</taxon>
        <taxon>Sphaerularioidea</taxon>
        <taxon>Anguinidae</taxon>
        <taxon>Anguininae</taxon>
        <taxon>Ditylenchus</taxon>
    </lineage>
</organism>
<dbReference type="InterPro" id="IPR001357">
    <property type="entry name" value="BRCT_dom"/>
</dbReference>
<dbReference type="PANTHER" id="PTHR45990">
    <property type="entry name" value="DNA REPAIR PROTEIN REV1"/>
    <property type="match status" value="1"/>
</dbReference>
<protein>
    <submittedName>
        <fullName evidence="4">BRCT domain-containing protein</fullName>
    </submittedName>
</protein>
<proteinExistence type="predicted"/>
<dbReference type="PANTHER" id="PTHR45990:SF1">
    <property type="entry name" value="DNA REPAIR PROTEIN REV1"/>
    <property type="match status" value="1"/>
</dbReference>
<feature type="domain" description="BRCT" evidence="2">
    <location>
        <begin position="49"/>
        <end position="138"/>
    </location>
</feature>
<dbReference type="GO" id="GO:0017125">
    <property type="term" value="F:deoxycytidyl transferase activity"/>
    <property type="evidence" value="ECO:0007669"/>
    <property type="project" value="TreeGrafter"/>
</dbReference>
<sequence length="174" mass="19818">MPDEKYPDEEHSKILEQLDANDGVFTSFGEYMNAKVAKLQHQVHSGVTPKTGLFKGLSFYVNGYTDPPALVLKNLIVQNGGEYHHYYHYGKTTHMIATSLSKIKKWRTLRDNEKVIKPRWIVKCLEKGQLVPEDEFLFLIPTMAGACSQKLIVLVSCSSTVILVCISYLLWLRI</sequence>
<dbReference type="CDD" id="cd17719">
    <property type="entry name" value="BRCT_Rev1"/>
    <property type="match status" value="1"/>
</dbReference>
<keyword evidence="1" id="KW-1133">Transmembrane helix</keyword>
<dbReference type="InterPro" id="IPR036420">
    <property type="entry name" value="BRCT_dom_sf"/>
</dbReference>
<keyword evidence="3" id="KW-1185">Reference proteome</keyword>
<feature type="transmembrane region" description="Helical" evidence="1">
    <location>
        <begin position="151"/>
        <end position="171"/>
    </location>
</feature>
<evidence type="ECO:0000256" key="1">
    <source>
        <dbReference type="SAM" id="Phobius"/>
    </source>
</evidence>
<keyword evidence="1" id="KW-0812">Transmembrane</keyword>
<dbReference type="Pfam" id="PF16589">
    <property type="entry name" value="BRCT_2"/>
    <property type="match status" value="1"/>
</dbReference>
<name>A0A915E969_9BILA</name>
<dbReference type="AlphaFoldDB" id="A0A915E969"/>
<evidence type="ECO:0000313" key="4">
    <source>
        <dbReference type="WBParaSite" id="jg3689"/>
    </source>
</evidence>
<dbReference type="Gene3D" id="3.40.50.10190">
    <property type="entry name" value="BRCT domain"/>
    <property type="match status" value="1"/>
</dbReference>
<dbReference type="Proteomes" id="UP000887574">
    <property type="component" value="Unplaced"/>
</dbReference>
<dbReference type="GO" id="GO:0005634">
    <property type="term" value="C:nucleus"/>
    <property type="evidence" value="ECO:0007669"/>
    <property type="project" value="TreeGrafter"/>
</dbReference>
<accession>A0A915E969</accession>
<keyword evidence="1" id="KW-0472">Membrane</keyword>
<dbReference type="GO" id="GO:0003887">
    <property type="term" value="F:DNA-directed DNA polymerase activity"/>
    <property type="evidence" value="ECO:0007669"/>
    <property type="project" value="TreeGrafter"/>
</dbReference>
<dbReference type="WBParaSite" id="jg3689">
    <property type="protein sequence ID" value="jg3689"/>
    <property type="gene ID" value="jg3689"/>
</dbReference>
<dbReference type="GO" id="GO:0070987">
    <property type="term" value="P:error-free translesion synthesis"/>
    <property type="evidence" value="ECO:0007669"/>
    <property type="project" value="TreeGrafter"/>
</dbReference>
<reference evidence="4" key="1">
    <citation type="submission" date="2022-11" db="UniProtKB">
        <authorList>
            <consortium name="WormBaseParasite"/>
        </authorList>
    </citation>
    <scope>IDENTIFICATION</scope>
</reference>
<dbReference type="SMART" id="SM00292">
    <property type="entry name" value="BRCT"/>
    <property type="match status" value="1"/>
</dbReference>
<dbReference type="PROSITE" id="PS50172">
    <property type="entry name" value="BRCT"/>
    <property type="match status" value="1"/>
</dbReference>